<sequence length="703" mass="78230">MDVFAPKDDQCDRLKAPSYLELVVSIVLLLGILVSYLPQHYRIISRGTSEGISPYFVLLGTTSATAGFANILTVPPSRAAIGCCKELGRFECAAGLLGVAQLGAQWVCFSLILVLFLIFFRYREANVPPEDLRGDAPRWQTAVMVGLLCVLHGLIVIILTGVFFIALPDHLVFWANFLGIMATVLAAIQYVPQIWMTYHLKHVGSLSIPMMCIQTPGGFLFAGSLFARLGWEGWSTWFIYLITASMQGSVLFMGVYYEYMARQHGGHANGHIDSAPHSPVQYSSAPRRPPPGSRTYSEGWERGLPGPFTGHPERYAETEEDLHDIQEREERAIERESQPFSVPPPEQQSASNTPTPAATNPPLAALHVHSPPTPVKNGSIDIDAWTVSALQSLSVSPIARGTGTPLAIPLDEVVKDKSNSPGRNVNLDEDEAPISTLRRPPSRRDSQRKRDLVLKGKEGSRQRRRWENDRLMGVPNAQPPLPSDYEVHPTHPIHRVPYQLAQFWDRGVRKQVEDKTARLLAERKKQQLKAGSATGLGAGEVPRDLREATKRSPVVRTWVRSLEEPVRQYLANQQAMATTSAVTADEDDDSAAEQMDSDDEEIVFVGRNGAMRELREKKATWKHAHREVSQETVDSGMLFDSFGTDESAAFKRWLTHTISDYYGIQSRSVNLSNPTRRVVYVGLKTSRGALPLRTLPRPMWEVC</sequence>
<comment type="subcellular location">
    <subcellularLocation>
        <location evidence="1">Membrane</location>
        <topology evidence="1">Multi-pass membrane protein</topology>
    </subcellularLocation>
</comment>
<organism evidence="7 8">
    <name type="scientific">Fusarium fujikuroi</name>
    <name type="common">Bakanae and foot rot disease fungus</name>
    <name type="synonym">Gibberella fujikuroi</name>
    <dbReference type="NCBI Taxonomy" id="5127"/>
    <lineage>
        <taxon>Eukaryota</taxon>
        <taxon>Fungi</taxon>
        <taxon>Dikarya</taxon>
        <taxon>Ascomycota</taxon>
        <taxon>Pezizomycotina</taxon>
        <taxon>Sordariomycetes</taxon>
        <taxon>Hypocreomycetidae</taxon>
        <taxon>Hypocreales</taxon>
        <taxon>Nectriaceae</taxon>
        <taxon>Fusarium</taxon>
        <taxon>Fusarium fujikuroi species complex</taxon>
    </lineage>
</organism>
<dbReference type="GO" id="GO:0003676">
    <property type="term" value="F:nucleic acid binding"/>
    <property type="evidence" value="ECO:0007669"/>
    <property type="project" value="InterPro"/>
</dbReference>
<evidence type="ECO:0000256" key="1">
    <source>
        <dbReference type="ARBA" id="ARBA00004141"/>
    </source>
</evidence>
<feature type="transmembrane region" description="Helical" evidence="6">
    <location>
        <begin position="203"/>
        <end position="231"/>
    </location>
</feature>
<protein>
    <submittedName>
        <fullName evidence="7">Uncharacterized protein</fullName>
    </submittedName>
</protein>
<dbReference type="Gene3D" id="1.20.1280.290">
    <property type="match status" value="2"/>
</dbReference>
<evidence type="ECO:0000256" key="4">
    <source>
        <dbReference type="ARBA" id="ARBA00023136"/>
    </source>
</evidence>
<gene>
    <name evidence="7" type="ORF">C2S_5186</name>
</gene>
<proteinExistence type="predicted"/>
<dbReference type="SUPFAM" id="SSF82708">
    <property type="entry name" value="R3H domain"/>
    <property type="match status" value="1"/>
</dbReference>
<feature type="transmembrane region" description="Helical" evidence="6">
    <location>
        <begin position="237"/>
        <end position="257"/>
    </location>
</feature>
<feature type="compositionally biased region" description="Acidic residues" evidence="5">
    <location>
        <begin position="584"/>
        <end position="597"/>
    </location>
</feature>
<dbReference type="Pfam" id="PF13902">
    <property type="entry name" value="R3H-assoc"/>
    <property type="match status" value="1"/>
</dbReference>
<dbReference type="GO" id="GO:0016020">
    <property type="term" value="C:membrane"/>
    <property type="evidence" value="ECO:0007669"/>
    <property type="project" value="UniProtKB-SubCell"/>
</dbReference>
<feature type="transmembrane region" description="Helical" evidence="6">
    <location>
        <begin position="141"/>
        <end position="165"/>
    </location>
</feature>
<dbReference type="InterPro" id="IPR036867">
    <property type="entry name" value="R3H_dom_sf"/>
</dbReference>
<dbReference type="InterPro" id="IPR006603">
    <property type="entry name" value="PQ-loop_rpt"/>
</dbReference>
<dbReference type="InterPro" id="IPR051415">
    <property type="entry name" value="LAAT-1"/>
</dbReference>
<evidence type="ECO:0000313" key="8">
    <source>
        <dbReference type="Proteomes" id="UP000760494"/>
    </source>
</evidence>
<keyword evidence="2 6" id="KW-0812">Transmembrane</keyword>
<dbReference type="Pfam" id="PF04193">
    <property type="entry name" value="PQ-loop"/>
    <property type="match status" value="2"/>
</dbReference>
<dbReference type="InterPro" id="IPR025952">
    <property type="entry name" value="R3H-assoc_dom"/>
</dbReference>
<evidence type="ECO:0000256" key="5">
    <source>
        <dbReference type="SAM" id="MobiDB-lite"/>
    </source>
</evidence>
<dbReference type="AlphaFoldDB" id="A0A5Q3FIX7"/>
<feature type="transmembrane region" description="Helical" evidence="6">
    <location>
        <begin position="16"/>
        <end position="34"/>
    </location>
</feature>
<feature type="compositionally biased region" description="Basic and acidic residues" evidence="5">
    <location>
        <begin position="442"/>
        <end position="470"/>
    </location>
</feature>
<feature type="transmembrane region" description="Helical" evidence="6">
    <location>
        <begin position="171"/>
        <end position="191"/>
    </location>
</feature>
<feature type="region of interest" description="Disordered" evidence="5">
    <location>
        <begin position="578"/>
        <end position="597"/>
    </location>
</feature>
<name>A0A5Q3FIX7_FUSFU</name>
<feature type="transmembrane region" description="Helical" evidence="6">
    <location>
        <begin position="55"/>
        <end position="74"/>
    </location>
</feature>
<evidence type="ECO:0000256" key="6">
    <source>
        <dbReference type="SAM" id="Phobius"/>
    </source>
</evidence>
<evidence type="ECO:0000313" key="7">
    <source>
        <dbReference type="EMBL" id="VTT63044.1"/>
    </source>
</evidence>
<dbReference type="PANTHER" id="PTHR16201:SF11">
    <property type="entry name" value="PQ-LOOP REPEAT-CONTAINING PROTEIN"/>
    <property type="match status" value="1"/>
</dbReference>
<feature type="region of interest" description="Disordered" evidence="5">
    <location>
        <begin position="412"/>
        <end position="480"/>
    </location>
</feature>
<feature type="region of interest" description="Disordered" evidence="5">
    <location>
        <begin position="332"/>
        <end position="374"/>
    </location>
</feature>
<evidence type="ECO:0000256" key="2">
    <source>
        <dbReference type="ARBA" id="ARBA00022692"/>
    </source>
</evidence>
<feature type="compositionally biased region" description="Low complexity" evidence="5">
    <location>
        <begin position="349"/>
        <end position="366"/>
    </location>
</feature>
<reference evidence="7" key="1">
    <citation type="submission" date="2019-05" db="EMBL/GenBank/DDBJ databases">
        <authorList>
            <person name="Piombo E."/>
        </authorList>
    </citation>
    <scope>NUCLEOTIDE SEQUENCE</scope>
    <source>
        <strain evidence="7">C2S</strain>
    </source>
</reference>
<comment type="caution">
    <text evidence="7">The sequence shown here is derived from an EMBL/GenBank/DDBJ whole genome shotgun (WGS) entry which is preliminary data.</text>
</comment>
<dbReference type="EMBL" id="CABFJX010000101">
    <property type="protein sequence ID" value="VTT63044.1"/>
    <property type="molecule type" value="Genomic_DNA"/>
</dbReference>
<accession>A0A5Q3FIX7</accession>
<feature type="region of interest" description="Disordered" evidence="5">
    <location>
        <begin position="268"/>
        <end position="314"/>
    </location>
</feature>
<keyword evidence="3 6" id="KW-1133">Transmembrane helix</keyword>
<dbReference type="PANTHER" id="PTHR16201">
    <property type="entry name" value="SEVEN TRANSMEMBRANE PROTEIN 1-RELATED"/>
    <property type="match status" value="1"/>
</dbReference>
<keyword evidence="4 6" id="KW-0472">Membrane</keyword>
<dbReference type="SMART" id="SM00679">
    <property type="entry name" value="CTNS"/>
    <property type="match status" value="2"/>
</dbReference>
<evidence type="ECO:0000256" key="3">
    <source>
        <dbReference type="ARBA" id="ARBA00022989"/>
    </source>
</evidence>
<dbReference type="Proteomes" id="UP000760494">
    <property type="component" value="Unassembled WGS sequence"/>
</dbReference>
<feature type="transmembrane region" description="Helical" evidence="6">
    <location>
        <begin position="94"/>
        <end position="120"/>
    </location>
</feature>